<dbReference type="InterPro" id="IPR011701">
    <property type="entry name" value="MFS"/>
</dbReference>
<feature type="transmembrane region" description="Helical" evidence="5">
    <location>
        <begin position="142"/>
        <end position="163"/>
    </location>
</feature>
<dbReference type="CDD" id="cd17323">
    <property type="entry name" value="MFS_Tpo1_MDR_like"/>
    <property type="match status" value="1"/>
</dbReference>
<keyword evidence="2 5" id="KW-0812">Transmembrane</keyword>
<evidence type="ECO:0000256" key="1">
    <source>
        <dbReference type="ARBA" id="ARBA00004141"/>
    </source>
</evidence>
<dbReference type="Pfam" id="PF07690">
    <property type="entry name" value="MFS_1"/>
    <property type="match status" value="1"/>
</dbReference>
<evidence type="ECO:0000256" key="3">
    <source>
        <dbReference type="ARBA" id="ARBA00022989"/>
    </source>
</evidence>
<evidence type="ECO:0000256" key="4">
    <source>
        <dbReference type="ARBA" id="ARBA00023136"/>
    </source>
</evidence>
<dbReference type="GeneID" id="70242166"/>
<dbReference type="Gene3D" id="1.20.1250.20">
    <property type="entry name" value="MFS general substrate transporter like domains"/>
    <property type="match status" value="1"/>
</dbReference>
<dbReference type="PANTHER" id="PTHR23502:SF60">
    <property type="entry name" value="MAJOR FACILITATOR SUPERFAMILY (MFS) PROFILE DOMAIN-CONTAINING PROTEIN-RELATED"/>
    <property type="match status" value="1"/>
</dbReference>
<comment type="caution">
    <text evidence="7">The sequence shown here is derived from an EMBL/GenBank/DDBJ whole genome shotgun (WGS) entry which is preliminary data.</text>
</comment>
<keyword evidence="8" id="KW-1185">Reference proteome</keyword>
<gene>
    <name evidence="7" type="ORF">BGW36DRAFT_303435</name>
</gene>
<feature type="transmembrane region" description="Helical" evidence="5">
    <location>
        <begin position="416"/>
        <end position="435"/>
    </location>
</feature>
<reference evidence="7" key="1">
    <citation type="submission" date="2021-12" db="EMBL/GenBank/DDBJ databases">
        <title>Convergent genome expansion in fungi linked to evolution of root-endophyte symbiosis.</title>
        <authorList>
            <consortium name="DOE Joint Genome Institute"/>
            <person name="Ke Y.-H."/>
            <person name="Bonito G."/>
            <person name="Liao H.-L."/>
            <person name="Looney B."/>
            <person name="Rojas-Flechas A."/>
            <person name="Nash J."/>
            <person name="Hameed K."/>
            <person name="Schadt C."/>
            <person name="Martin F."/>
            <person name="Crous P.W."/>
            <person name="Miettinen O."/>
            <person name="Magnuson J.K."/>
            <person name="Labbe J."/>
            <person name="Jacobson D."/>
            <person name="Doktycz M.J."/>
            <person name="Veneault-Fourrey C."/>
            <person name="Kuo A."/>
            <person name="Mondo S."/>
            <person name="Calhoun S."/>
            <person name="Riley R."/>
            <person name="Ohm R."/>
            <person name="LaButti K."/>
            <person name="Andreopoulos B."/>
            <person name="Pangilinan J."/>
            <person name="Nolan M."/>
            <person name="Tritt A."/>
            <person name="Clum A."/>
            <person name="Lipzen A."/>
            <person name="Daum C."/>
            <person name="Barry K."/>
            <person name="Grigoriev I.V."/>
            <person name="Vilgalys R."/>
        </authorList>
    </citation>
    <scope>NUCLEOTIDE SEQUENCE</scope>
    <source>
        <strain evidence="7">PMI_201</strain>
    </source>
</reference>
<evidence type="ECO:0000256" key="2">
    <source>
        <dbReference type="ARBA" id="ARBA00022692"/>
    </source>
</evidence>
<feature type="transmembrane region" description="Helical" evidence="5">
    <location>
        <begin position="169"/>
        <end position="191"/>
    </location>
</feature>
<dbReference type="RefSeq" id="XP_046068047.1">
    <property type="nucleotide sequence ID" value="XM_046211879.1"/>
</dbReference>
<dbReference type="InterPro" id="IPR020846">
    <property type="entry name" value="MFS_dom"/>
</dbReference>
<evidence type="ECO:0000259" key="6">
    <source>
        <dbReference type="PROSITE" id="PS50850"/>
    </source>
</evidence>
<dbReference type="GO" id="GO:0016020">
    <property type="term" value="C:membrane"/>
    <property type="evidence" value="ECO:0007669"/>
    <property type="project" value="UniProtKB-SubCell"/>
</dbReference>
<evidence type="ECO:0000256" key="5">
    <source>
        <dbReference type="SAM" id="Phobius"/>
    </source>
</evidence>
<keyword evidence="3 5" id="KW-1133">Transmembrane helix</keyword>
<proteinExistence type="predicted"/>
<feature type="domain" description="Major facilitator superfamily (MFS) profile" evidence="6">
    <location>
        <begin position="16"/>
        <end position="440"/>
    </location>
</feature>
<feature type="transmembrane region" description="Helical" evidence="5">
    <location>
        <begin position="231"/>
        <end position="258"/>
    </location>
</feature>
<dbReference type="PROSITE" id="PS50850">
    <property type="entry name" value="MFS"/>
    <property type="match status" value="1"/>
</dbReference>
<accession>A0AAD4PUB6</accession>
<dbReference type="FunFam" id="1.20.1250.20:FF:000011">
    <property type="entry name" value="MFS multidrug transporter, putative"/>
    <property type="match status" value="1"/>
</dbReference>
<protein>
    <submittedName>
        <fullName evidence="7">Major facilitator superfamily domain-containing protein</fullName>
    </submittedName>
</protein>
<evidence type="ECO:0000313" key="8">
    <source>
        <dbReference type="Proteomes" id="UP001201262"/>
    </source>
</evidence>
<feature type="transmembrane region" description="Helical" evidence="5">
    <location>
        <begin position="383"/>
        <end position="404"/>
    </location>
</feature>
<keyword evidence="4 5" id="KW-0472">Membrane</keyword>
<dbReference type="PANTHER" id="PTHR23502">
    <property type="entry name" value="MAJOR FACILITATOR SUPERFAMILY"/>
    <property type="match status" value="1"/>
</dbReference>
<dbReference type="AlphaFoldDB" id="A0AAD4PUB6"/>
<name>A0AAD4PUB6_9EURO</name>
<feature type="transmembrane region" description="Helical" evidence="5">
    <location>
        <begin position="108"/>
        <end position="130"/>
    </location>
</feature>
<comment type="subcellular location">
    <subcellularLocation>
        <location evidence="1">Membrane</location>
        <topology evidence="1">Multi-pass membrane protein</topology>
    </subcellularLocation>
</comment>
<feature type="transmembrane region" description="Helical" evidence="5">
    <location>
        <begin position="81"/>
        <end position="102"/>
    </location>
</feature>
<feature type="transmembrane region" description="Helical" evidence="5">
    <location>
        <begin position="317"/>
        <end position="338"/>
    </location>
</feature>
<feature type="transmembrane region" description="Helical" evidence="5">
    <location>
        <begin position="278"/>
        <end position="297"/>
    </location>
</feature>
<evidence type="ECO:0000313" key="7">
    <source>
        <dbReference type="EMBL" id="KAH8692050.1"/>
    </source>
</evidence>
<dbReference type="GO" id="GO:0022857">
    <property type="term" value="F:transmembrane transporter activity"/>
    <property type="evidence" value="ECO:0007669"/>
    <property type="project" value="InterPro"/>
</dbReference>
<sequence length="449" mass="49198">MLTNPRTWPRRRKWNMTLVVASFTLIPPISSSMVAPALSTMASDLKITSSVESQLTLTIFMLSFAIGPLFIAPISETIGRAPVLLVCNMIYLLWNLGCGLARNKVEMICFRVLAGIGGSAPMAVGGAVISDLWDPEDRGKAVGIYSLGPLLGPVIGPVAGGFIAERTTWRWVFYATSIVSGISEALGFLFLRETYAPVLARRHCEKADMSAAAAHPEPLSKRLQQALRRPFYFLVTQPIILVVSIYLAYIFGVMYLLISTFPNVWTKIYGESIGIGGLNYLSLGIGCIIGAQINARVNDALYRRLKKRNNNKAEPEFRVPPMFVSSACIPIGLFWYGWSVQARVHWIMPNIGIFIFALGTIICMQCMQIYVIDSYTVNAASGLAATGLLRSLAAFGIPLFAPAMYDALEYGWGNSVLGFASIAIGVPAPFMFWVYGKRLRETSKFAASK</sequence>
<organism evidence="7 8">
    <name type="scientific">Talaromyces proteolyticus</name>
    <dbReference type="NCBI Taxonomy" id="1131652"/>
    <lineage>
        <taxon>Eukaryota</taxon>
        <taxon>Fungi</taxon>
        <taxon>Dikarya</taxon>
        <taxon>Ascomycota</taxon>
        <taxon>Pezizomycotina</taxon>
        <taxon>Eurotiomycetes</taxon>
        <taxon>Eurotiomycetidae</taxon>
        <taxon>Eurotiales</taxon>
        <taxon>Trichocomaceae</taxon>
        <taxon>Talaromyces</taxon>
        <taxon>Talaromyces sect. Bacilispori</taxon>
    </lineage>
</organism>
<dbReference type="Proteomes" id="UP001201262">
    <property type="component" value="Unassembled WGS sequence"/>
</dbReference>
<dbReference type="InterPro" id="IPR036259">
    <property type="entry name" value="MFS_trans_sf"/>
</dbReference>
<feature type="transmembrane region" description="Helical" evidence="5">
    <location>
        <begin position="350"/>
        <end position="371"/>
    </location>
</feature>
<feature type="transmembrane region" description="Helical" evidence="5">
    <location>
        <begin position="55"/>
        <end position="74"/>
    </location>
</feature>
<dbReference type="SUPFAM" id="SSF103473">
    <property type="entry name" value="MFS general substrate transporter"/>
    <property type="match status" value="1"/>
</dbReference>
<dbReference type="EMBL" id="JAJTJA010000011">
    <property type="protein sequence ID" value="KAH8692050.1"/>
    <property type="molecule type" value="Genomic_DNA"/>
</dbReference>